<dbReference type="PANTHER" id="PTHR28259">
    <property type="entry name" value="FLUORIDE EXPORT PROTEIN 1-RELATED"/>
    <property type="match status" value="1"/>
</dbReference>
<feature type="transmembrane region" description="Helical" evidence="8">
    <location>
        <begin position="96"/>
        <end position="120"/>
    </location>
</feature>
<keyword evidence="2 8" id="KW-1003">Cell membrane</keyword>
<evidence type="ECO:0000256" key="1">
    <source>
        <dbReference type="ARBA" id="ARBA00004651"/>
    </source>
</evidence>
<feature type="transmembrane region" description="Helical" evidence="8">
    <location>
        <begin position="64"/>
        <end position="84"/>
    </location>
</feature>
<comment type="similarity">
    <text evidence="6 8">Belongs to the fluoride channel Fluc/FEX (TC 1.A.43) family.</text>
</comment>
<feature type="transmembrane region" description="Helical" evidence="8">
    <location>
        <begin position="39"/>
        <end position="58"/>
    </location>
</feature>
<gene>
    <name evidence="8" type="primary">fluC</name>
    <name evidence="8" type="synonym">crcB</name>
    <name evidence="9" type="ORF">MSTHT_1449</name>
</gene>
<name>A0A0E3N997_METTT</name>
<dbReference type="GO" id="GO:0140114">
    <property type="term" value="P:cellular detoxification of fluoride"/>
    <property type="evidence" value="ECO:0007669"/>
    <property type="project" value="UniProtKB-UniRule"/>
</dbReference>
<dbReference type="GO" id="GO:0046872">
    <property type="term" value="F:metal ion binding"/>
    <property type="evidence" value="ECO:0007669"/>
    <property type="project" value="UniProtKB-KW"/>
</dbReference>
<dbReference type="Pfam" id="PF02537">
    <property type="entry name" value="CRCB"/>
    <property type="match status" value="1"/>
</dbReference>
<evidence type="ECO:0000313" key="10">
    <source>
        <dbReference type="Proteomes" id="UP000066529"/>
    </source>
</evidence>
<dbReference type="OrthoDB" id="253428at2157"/>
<keyword evidence="8" id="KW-0915">Sodium</keyword>
<dbReference type="HAMAP" id="MF_00454">
    <property type="entry name" value="FluC"/>
    <property type="match status" value="1"/>
</dbReference>
<keyword evidence="5 8" id="KW-0472">Membrane</keyword>
<comment type="catalytic activity">
    <reaction evidence="7">
        <text>fluoride(in) = fluoride(out)</text>
        <dbReference type="Rhea" id="RHEA:76159"/>
        <dbReference type="ChEBI" id="CHEBI:17051"/>
    </reaction>
    <physiologicalReaction direction="left-to-right" evidence="7">
        <dbReference type="Rhea" id="RHEA:76160"/>
    </physiologicalReaction>
</comment>
<accession>A0A0E3N997</accession>
<sequence>MLSFPDPGKLLLIGAGGFIGACLRYTVSSRVPRIKNIPAGTLTVNLLGTIALALLTFSSEPESVVYFINIGILGSFTTFSTFAYETFKLLEEGQSLSFSINIFLNVVLCFSGVSIAYLALDLWA</sequence>
<protein>
    <recommendedName>
        <fullName evidence="8">Fluoride-specific ion channel FluC</fullName>
    </recommendedName>
</protein>
<dbReference type="GeneID" id="41603198"/>
<dbReference type="NCBIfam" id="TIGR00494">
    <property type="entry name" value="crcB"/>
    <property type="match status" value="1"/>
</dbReference>
<comment type="function">
    <text evidence="8">Fluoride-specific ion channel. Important for reducing fluoride concentration in the cell, thus reducing its toxicity.</text>
</comment>
<dbReference type="AlphaFoldDB" id="A0A0E3N997"/>
<dbReference type="GO" id="GO:0005886">
    <property type="term" value="C:plasma membrane"/>
    <property type="evidence" value="ECO:0007669"/>
    <property type="project" value="UniProtKB-SubCell"/>
</dbReference>
<dbReference type="PATRIC" id="fig|523844.20.peg.1818"/>
<evidence type="ECO:0000256" key="3">
    <source>
        <dbReference type="ARBA" id="ARBA00022692"/>
    </source>
</evidence>
<comment type="subcellular location">
    <subcellularLocation>
        <location evidence="1 8">Cell membrane</location>
        <topology evidence="1 8">Multi-pass membrane protein</topology>
    </subcellularLocation>
</comment>
<dbReference type="STRING" id="523844.MSTHT_1449"/>
<evidence type="ECO:0000256" key="8">
    <source>
        <dbReference type="HAMAP-Rule" id="MF_00454"/>
    </source>
</evidence>
<dbReference type="Proteomes" id="UP000066529">
    <property type="component" value="Chromosome"/>
</dbReference>
<keyword evidence="8" id="KW-0479">Metal-binding</keyword>
<evidence type="ECO:0000256" key="6">
    <source>
        <dbReference type="ARBA" id="ARBA00035120"/>
    </source>
</evidence>
<comment type="activity regulation">
    <text evidence="8">Na(+) is not transported, but it plays an essential structural role and its presence is essential for fluoride channel function.</text>
</comment>
<dbReference type="InterPro" id="IPR003691">
    <property type="entry name" value="FluC"/>
</dbReference>
<keyword evidence="4 8" id="KW-1133">Transmembrane helix</keyword>
<keyword evidence="8" id="KW-0406">Ion transport</keyword>
<evidence type="ECO:0000256" key="7">
    <source>
        <dbReference type="ARBA" id="ARBA00035585"/>
    </source>
</evidence>
<reference evidence="9 10" key="1">
    <citation type="submission" date="2014-07" db="EMBL/GenBank/DDBJ databases">
        <title>Methanogenic archaea and the global carbon cycle.</title>
        <authorList>
            <person name="Henriksen J.R."/>
            <person name="Luke J."/>
            <person name="Reinhart S."/>
            <person name="Benedict M.N."/>
            <person name="Youngblut N.D."/>
            <person name="Metcalf M.E."/>
            <person name="Whitaker R.J."/>
            <person name="Metcalf W.W."/>
        </authorList>
    </citation>
    <scope>NUCLEOTIDE SEQUENCE [LARGE SCALE GENOMIC DNA]</scope>
    <source>
        <strain evidence="10">ATCC 43570 / DSM 1825 / OCM 12 / VKM B-1830 / TM-1</strain>
    </source>
</reference>
<feature type="transmembrane region" description="Helical" evidence="8">
    <location>
        <begin position="6"/>
        <end position="27"/>
    </location>
</feature>
<feature type="binding site" evidence="8">
    <location>
        <position position="74"/>
    </location>
    <ligand>
        <name>Na(+)</name>
        <dbReference type="ChEBI" id="CHEBI:29101"/>
        <note>structural</note>
    </ligand>
</feature>
<organism evidence="9 10">
    <name type="scientific">Methanosarcina thermophila (strain ATCC 43570 / DSM 1825 / OCM 12 / VKM B-1830 / TM-1)</name>
    <dbReference type="NCBI Taxonomy" id="523844"/>
    <lineage>
        <taxon>Archaea</taxon>
        <taxon>Methanobacteriati</taxon>
        <taxon>Methanobacteriota</taxon>
        <taxon>Stenosarchaea group</taxon>
        <taxon>Methanomicrobia</taxon>
        <taxon>Methanosarcinales</taxon>
        <taxon>Methanosarcinaceae</taxon>
        <taxon>Methanosarcina</taxon>
    </lineage>
</organism>
<keyword evidence="8" id="KW-0407">Ion channel</keyword>
<dbReference type="GO" id="GO:0062054">
    <property type="term" value="F:fluoride channel activity"/>
    <property type="evidence" value="ECO:0007669"/>
    <property type="project" value="UniProtKB-UniRule"/>
</dbReference>
<keyword evidence="8" id="KW-0813">Transport</keyword>
<dbReference type="HOGENOM" id="CLU_114342_2_3_2"/>
<keyword evidence="3 8" id="KW-0812">Transmembrane</keyword>
<evidence type="ECO:0000313" key="9">
    <source>
        <dbReference type="EMBL" id="AKB13207.1"/>
    </source>
</evidence>
<dbReference type="EMBL" id="CP009501">
    <property type="protein sequence ID" value="AKB13207.1"/>
    <property type="molecule type" value="Genomic_DNA"/>
</dbReference>
<dbReference type="RefSeq" id="WP_048167264.1">
    <property type="nucleotide sequence ID" value="NZ_CP009501.1"/>
</dbReference>
<feature type="binding site" evidence="8">
    <location>
        <position position="77"/>
    </location>
    <ligand>
        <name>Na(+)</name>
        <dbReference type="ChEBI" id="CHEBI:29101"/>
        <note>structural</note>
    </ligand>
</feature>
<evidence type="ECO:0000256" key="2">
    <source>
        <dbReference type="ARBA" id="ARBA00022475"/>
    </source>
</evidence>
<dbReference type="KEGG" id="mthr:MSTHT_1449"/>
<dbReference type="PANTHER" id="PTHR28259:SF1">
    <property type="entry name" value="FLUORIDE EXPORT PROTEIN 1-RELATED"/>
    <property type="match status" value="1"/>
</dbReference>
<evidence type="ECO:0000256" key="4">
    <source>
        <dbReference type="ARBA" id="ARBA00022989"/>
    </source>
</evidence>
<evidence type="ECO:0000256" key="5">
    <source>
        <dbReference type="ARBA" id="ARBA00023136"/>
    </source>
</evidence>
<proteinExistence type="inferred from homology"/>